<gene>
    <name evidence="2" type="ORF">L1049_015498</name>
</gene>
<comment type="caution">
    <text evidence="2">The sequence shown here is derived from an EMBL/GenBank/DDBJ whole genome shotgun (WGS) entry which is preliminary data.</text>
</comment>
<dbReference type="AlphaFoldDB" id="A0AAP0RXY6"/>
<feature type="compositionally biased region" description="Low complexity" evidence="1">
    <location>
        <begin position="18"/>
        <end position="30"/>
    </location>
</feature>
<accession>A0AAP0RXY6</accession>
<evidence type="ECO:0000313" key="2">
    <source>
        <dbReference type="EMBL" id="KAK9287088.1"/>
    </source>
</evidence>
<sequence length="83" mass="9844">METTTTAIGDYSNRKWQQQRLRPQARAATYGRRRRRGAYVWTGAVVREGSRRNRGIKRDGESERERGRPRDIAFVKTLRLYMD</sequence>
<keyword evidence="3" id="KW-1185">Reference proteome</keyword>
<evidence type="ECO:0000256" key="1">
    <source>
        <dbReference type="SAM" id="MobiDB-lite"/>
    </source>
</evidence>
<evidence type="ECO:0000313" key="3">
    <source>
        <dbReference type="Proteomes" id="UP001415857"/>
    </source>
</evidence>
<protein>
    <submittedName>
        <fullName evidence="2">Uncharacterized protein</fullName>
    </submittedName>
</protein>
<feature type="region of interest" description="Disordered" evidence="1">
    <location>
        <begin position="1"/>
        <end position="32"/>
    </location>
</feature>
<organism evidence="2 3">
    <name type="scientific">Liquidambar formosana</name>
    <name type="common">Formosan gum</name>
    <dbReference type="NCBI Taxonomy" id="63359"/>
    <lineage>
        <taxon>Eukaryota</taxon>
        <taxon>Viridiplantae</taxon>
        <taxon>Streptophyta</taxon>
        <taxon>Embryophyta</taxon>
        <taxon>Tracheophyta</taxon>
        <taxon>Spermatophyta</taxon>
        <taxon>Magnoliopsida</taxon>
        <taxon>eudicotyledons</taxon>
        <taxon>Gunneridae</taxon>
        <taxon>Pentapetalae</taxon>
        <taxon>Saxifragales</taxon>
        <taxon>Altingiaceae</taxon>
        <taxon>Liquidambar</taxon>
    </lineage>
</organism>
<reference evidence="2 3" key="1">
    <citation type="journal article" date="2024" name="Plant J.">
        <title>Genome sequences and population genomics reveal climatic adaptation and genomic divergence between two closely related sweetgum species.</title>
        <authorList>
            <person name="Xu W.Q."/>
            <person name="Ren C.Q."/>
            <person name="Zhang X.Y."/>
            <person name="Comes H.P."/>
            <person name="Liu X.H."/>
            <person name="Li Y.G."/>
            <person name="Kettle C.J."/>
            <person name="Jalonen R."/>
            <person name="Gaisberger H."/>
            <person name="Ma Y.Z."/>
            <person name="Qiu Y.X."/>
        </authorList>
    </citation>
    <scope>NUCLEOTIDE SEQUENCE [LARGE SCALE GENOMIC DNA]</scope>
    <source>
        <strain evidence="2">Hangzhou</strain>
    </source>
</reference>
<proteinExistence type="predicted"/>
<dbReference type="Proteomes" id="UP001415857">
    <property type="component" value="Unassembled WGS sequence"/>
</dbReference>
<dbReference type="EMBL" id="JBBPBK010000004">
    <property type="protein sequence ID" value="KAK9287088.1"/>
    <property type="molecule type" value="Genomic_DNA"/>
</dbReference>
<name>A0AAP0RXY6_LIQFO</name>